<keyword evidence="1" id="KW-1133">Transmembrane helix</keyword>
<name>A0A1T4JZ27_9FIRM</name>
<keyword evidence="1" id="KW-0812">Transmembrane</keyword>
<organism evidence="3 4">
    <name type="scientific">Anaerorhabdus furcosa</name>
    <dbReference type="NCBI Taxonomy" id="118967"/>
    <lineage>
        <taxon>Bacteria</taxon>
        <taxon>Bacillati</taxon>
        <taxon>Bacillota</taxon>
        <taxon>Erysipelotrichia</taxon>
        <taxon>Erysipelotrichales</taxon>
        <taxon>Erysipelotrichaceae</taxon>
        <taxon>Anaerorhabdus</taxon>
    </lineage>
</organism>
<keyword evidence="4" id="KW-1185">Reference proteome</keyword>
<dbReference type="EMBL" id="FUWY01000001">
    <property type="protein sequence ID" value="SJZ35384.1"/>
    <property type="molecule type" value="Genomic_DNA"/>
</dbReference>
<gene>
    <name evidence="3" type="ORF">SAMN02745191_0182</name>
</gene>
<keyword evidence="2" id="KW-0732">Signal</keyword>
<evidence type="ECO:0000256" key="2">
    <source>
        <dbReference type="SAM" id="SignalP"/>
    </source>
</evidence>
<evidence type="ECO:0000256" key="1">
    <source>
        <dbReference type="SAM" id="Phobius"/>
    </source>
</evidence>
<feature type="chain" id="PRO_5013069285" evidence="2">
    <location>
        <begin position="24"/>
        <end position="169"/>
    </location>
</feature>
<dbReference type="Proteomes" id="UP000243297">
    <property type="component" value="Unassembled WGS sequence"/>
</dbReference>
<proteinExistence type="predicted"/>
<evidence type="ECO:0000313" key="3">
    <source>
        <dbReference type="EMBL" id="SJZ35384.1"/>
    </source>
</evidence>
<protein>
    <submittedName>
        <fullName evidence="3">Uncharacterized protein</fullName>
    </submittedName>
</protein>
<feature type="signal peptide" evidence="2">
    <location>
        <begin position="1"/>
        <end position="23"/>
    </location>
</feature>
<dbReference type="AlphaFoldDB" id="A0A1T4JZ27"/>
<sequence length="169" mass="19258">MKKLLVVLFLVIGAMFSTISPLAEEKAEVVEIEDEQTPEAYRRKNEQDLIVKFAIFSGFVIVVGAIVISYRNKKAFNLYATEMNDDGSFTITVRSREIKKMIQNPDDVHVIIRRGSCIFLKKLDFSNTKLTKNDDLFVAVVNRKSIIEFIYKDESLVVDGEKIQSSTVK</sequence>
<evidence type="ECO:0000313" key="4">
    <source>
        <dbReference type="Proteomes" id="UP000243297"/>
    </source>
</evidence>
<dbReference type="STRING" id="118967.SAMN02745191_0182"/>
<feature type="transmembrane region" description="Helical" evidence="1">
    <location>
        <begin position="49"/>
        <end position="70"/>
    </location>
</feature>
<reference evidence="4" key="1">
    <citation type="submission" date="2017-02" db="EMBL/GenBank/DDBJ databases">
        <authorList>
            <person name="Varghese N."/>
            <person name="Submissions S."/>
        </authorList>
    </citation>
    <scope>NUCLEOTIDE SEQUENCE [LARGE SCALE GENOMIC DNA]</scope>
    <source>
        <strain evidence="4">ATCC 25662</strain>
    </source>
</reference>
<accession>A0A1T4JZ27</accession>
<keyword evidence="1" id="KW-0472">Membrane</keyword>
<dbReference type="RefSeq" id="WP_078710646.1">
    <property type="nucleotide sequence ID" value="NZ_FUWY01000001.1"/>
</dbReference>